<evidence type="ECO:0000256" key="2">
    <source>
        <dbReference type="ARBA" id="ARBA00006178"/>
    </source>
</evidence>
<keyword evidence="4" id="KW-0805">Transcription regulation</keyword>
<gene>
    <name evidence="11" type="ORF">MPSI1_002583</name>
</gene>
<evidence type="ECO:0000259" key="10">
    <source>
        <dbReference type="Pfam" id="PF05236"/>
    </source>
</evidence>
<evidence type="ECO:0000256" key="8">
    <source>
        <dbReference type="ARBA" id="ARBA00031747"/>
    </source>
</evidence>
<evidence type="ECO:0000256" key="9">
    <source>
        <dbReference type="SAM" id="MobiDB-lite"/>
    </source>
</evidence>
<keyword evidence="5" id="KW-0804">Transcription</keyword>
<comment type="similarity">
    <text evidence="2">Belongs to the TAF4 family.</text>
</comment>
<organism evidence="11 12">
    <name type="scientific">Malassezia psittaci</name>
    <dbReference type="NCBI Taxonomy" id="1821823"/>
    <lineage>
        <taxon>Eukaryota</taxon>
        <taxon>Fungi</taxon>
        <taxon>Dikarya</taxon>
        <taxon>Basidiomycota</taxon>
        <taxon>Ustilaginomycotina</taxon>
        <taxon>Malasseziomycetes</taxon>
        <taxon>Malasseziales</taxon>
        <taxon>Malasseziaceae</taxon>
        <taxon>Malassezia</taxon>
    </lineage>
</organism>
<evidence type="ECO:0000256" key="6">
    <source>
        <dbReference type="ARBA" id="ARBA00023242"/>
    </source>
</evidence>
<dbReference type="GO" id="GO:0005669">
    <property type="term" value="C:transcription factor TFIID complex"/>
    <property type="evidence" value="ECO:0007669"/>
    <property type="project" value="InterPro"/>
</dbReference>
<feature type="region of interest" description="Disordered" evidence="9">
    <location>
        <begin position="353"/>
        <end position="390"/>
    </location>
</feature>
<feature type="region of interest" description="Disordered" evidence="9">
    <location>
        <begin position="512"/>
        <end position="538"/>
    </location>
</feature>
<feature type="region of interest" description="Disordered" evidence="9">
    <location>
        <begin position="1"/>
        <end position="119"/>
    </location>
</feature>
<evidence type="ECO:0000256" key="1">
    <source>
        <dbReference type="ARBA" id="ARBA00004123"/>
    </source>
</evidence>
<keyword evidence="6" id="KW-0539">Nucleus</keyword>
<feature type="compositionally biased region" description="Polar residues" evidence="9">
    <location>
        <begin position="99"/>
        <end position="114"/>
    </location>
</feature>
<evidence type="ECO:0000256" key="7">
    <source>
        <dbReference type="ARBA" id="ARBA00025346"/>
    </source>
</evidence>
<dbReference type="GO" id="GO:0003677">
    <property type="term" value="F:DNA binding"/>
    <property type="evidence" value="ECO:0007669"/>
    <property type="project" value="TreeGrafter"/>
</dbReference>
<keyword evidence="12" id="KW-1185">Reference proteome</keyword>
<feature type="compositionally biased region" description="Basic and acidic residues" evidence="9">
    <location>
        <begin position="1"/>
        <end position="10"/>
    </location>
</feature>
<dbReference type="EMBL" id="CP118377">
    <property type="protein sequence ID" value="WFD43918.1"/>
    <property type="molecule type" value="Genomic_DNA"/>
</dbReference>
<dbReference type="Pfam" id="PF05236">
    <property type="entry name" value="TAF4"/>
    <property type="match status" value="1"/>
</dbReference>
<dbReference type="GO" id="GO:0016251">
    <property type="term" value="F:RNA polymerase II general transcription initiation factor activity"/>
    <property type="evidence" value="ECO:0007669"/>
    <property type="project" value="TreeGrafter"/>
</dbReference>
<feature type="domain" description="Transcription initiation factor TFIID component TAF4 C-terminal" evidence="10">
    <location>
        <begin position="203"/>
        <end position="513"/>
    </location>
</feature>
<dbReference type="CDD" id="cd08045">
    <property type="entry name" value="HFD_TAF4"/>
    <property type="match status" value="1"/>
</dbReference>
<name>A0AAF0JEN9_9BASI</name>
<dbReference type="GO" id="GO:0006367">
    <property type="term" value="P:transcription initiation at RNA polymerase II promoter"/>
    <property type="evidence" value="ECO:0007669"/>
    <property type="project" value="TreeGrafter"/>
</dbReference>
<sequence length="538" mass="58035">MERREGERSSARQAKKVKMEHASDAQETTPAKPVAPTPQKPPARQRKMATPPNAEPTPLTASAAPSTSNPPSASGSGANSRNVPNRTPTNAPNPAPAPIQNSASRTTSQHEVPQSSTPTAAATLSSLERLATIANQQRMDQGTPMNLRMDSNLLSTPTGNNLPFSLQRLQAMRNAQASPSSNAPAAPSNSTAAPQTGVDHLVDVLGFSGVDLRAEEAFIQQNSFWEEANQAANAAIGSKGSAQDLYLNVYPLSAMVHRVAKQYGLKVDPATLDYLSIATRIRFRNLLESMVRVSRHRAWSSHQRPPPLNDDGQAMYQEMLTSNPGKQLAAIEKAERIEEGNWRRLRLEREEADAAAQEAAANGEDLSGTPNALKRAKRPVGPSGRNLSEDVRKRLADSTAMRHLGANNVASRYSWLQSPGVRTTPRPAPRDNEETDQRSPQPDSPQVVPGQNLPRPRFAPQTPAPGTRMAPSQGHAGVWSDVATRQAAQREQERAAKARVTFRDALAALEREEAAGSGRGSGRRALYMARARGPGRKS</sequence>
<evidence type="ECO:0000313" key="11">
    <source>
        <dbReference type="EMBL" id="WFD43918.1"/>
    </source>
</evidence>
<dbReference type="AlphaFoldDB" id="A0AAF0JEN9"/>
<evidence type="ECO:0000256" key="4">
    <source>
        <dbReference type="ARBA" id="ARBA00023015"/>
    </source>
</evidence>
<feature type="compositionally biased region" description="Polar residues" evidence="9">
    <location>
        <begin position="152"/>
        <end position="168"/>
    </location>
</feature>
<accession>A0AAF0JEN9</accession>
<comment type="subcellular location">
    <subcellularLocation>
        <location evidence="1">Nucleus</location>
    </subcellularLocation>
</comment>
<comment type="function">
    <text evidence="7">Functions as a component of the DNA-binding general transcription factor complex TFIID. Binding of TFIID to a promoter (with or without TATA element) is the initial step in pre-initiation complex (PIC) formation. TFIID plays a key role in the regulation of gene expression by RNA polymerase II through different activities such as transcription activator interaction, core promoter recognition and selectivity, TFIIA and TFIIB interaction, chromatin modification (histone acetylation by TAF1), facilitation of DNA opening and initiation of transcription.</text>
</comment>
<dbReference type="PANTHER" id="PTHR15138">
    <property type="entry name" value="TRANSCRIPTION INITIATION FACTOR TFIID SUBUNIT 4"/>
    <property type="match status" value="1"/>
</dbReference>
<proteinExistence type="inferred from homology"/>
<evidence type="ECO:0000256" key="3">
    <source>
        <dbReference type="ARBA" id="ARBA00017306"/>
    </source>
</evidence>
<feature type="region of interest" description="Disordered" evidence="9">
    <location>
        <begin position="136"/>
        <end position="195"/>
    </location>
</feature>
<dbReference type="Proteomes" id="UP001214628">
    <property type="component" value="Chromosome 3"/>
</dbReference>
<evidence type="ECO:0000256" key="5">
    <source>
        <dbReference type="ARBA" id="ARBA00023163"/>
    </source>
</evidence>
<feature type="compositionally biased region" description="Low complexity" evidence="9">
    <location>
        <begin position="354"/>
        <end position="365"/>
    </location>
</feature>
<dbReference type="InterPro" id="IPR045144">
    <property type="entry name" value="TAF4"/>
</dbReference>
<feature type="compositionally biased region" description="Low complexity" evidence="9">
    <location>
        <begin position="56"/>
        <end position="90"/>
    </location>
</feature>
<evidence type="ECO:0000313" key="12">
    <source>
        <dbReference type="Proteomes" id="UP001214628"/>
    </source>
</evidence>
<feature type="compositionally biased region" description="Low complexity" evidence="9">
    <location>
        <begin position="175"/>
        <end position="195"/>
    </location>
</feature>
<feature type="region of interest" description="Disordered" evidence="9">
    <location>
        <begin position="415"/>
        <end position="496"/>
    </location>
</feature>
<dbReference type="InterPro" id="IPR007900">
    <property type="entry name" value="TAF4_C"/>
</dbReference>
<reference evidence="11" key="1">
    <citation type="submission" date="2023-02" db="EMBL/GenBank/DDBJ databases">
        <title>Mating type loci evolution in Malassezia.</title>
        <authorList>
            <person name="Coelho M.A."/>
        </authorList>
    </citation>
    <scope>NUCLEOTIDE SEQUENCE</scope>
    <source>
        <strain evidence="11">CBS 14136</strain>
    </source>
</reference>
<feature type="compositionally biased region" description="Basic and acidic residues" evidence="9">
    <location>
        <begin position="428"/>
        <end position="437"/>
    </location>
</feature>
<dbReference type="PANTHER" id="PTHR15138:SF14">
    <property type="entry name" value="TRANSCRIPTION INITIATION FACTOR TFIID SUBUNIT 4"/>
    <property type="match status" value="1"/>
</dbReference>
<protein>
    <recommendedName>
        <fullName evidence="3">Transcription initiation factor TFIID subunit 4</fullName>
    </recommendedName>
    <alternativeName>
        <fullName evidence="8">TBP-associated factor 4</fullName>
    </alternativeName>
</protein>